<dbReference type="InterPro" id="IPR036396">
    <property type="entry name" value="Cyt_P450_sf"/>
</dbReference>
<dbReference type="InterPro" id="IPR002401">
    <property type="entry name" value="Cyt_P450_E_grp-I"/>
</dbReference>
<evidence type="ECO:0000256" key="4">
    <source>
        <dbReference type="ARBA" id="ARBA00023002"/>
    </source>
</evidence>
<keyword evidence="11" id="KW-1185">Reference proteome</keyword>
<dbReference type="AlphaFoldDB" id="A0A9N9LA31"/>
<dbReference type="Proteomes" id="UP000696280">
    <property type="component" value="Unassembled WGS sequence"/>
</dbReference>
<organism evidence="10 11">
    <name type="scientific">Hymenoscyphus fraxineus</name>
    <dbReference type="NCBI Taxonomy" id="746836"/>
    <lineage>
        <taxon>Eukaryota</taxon>
        <taxon>Fungi</taxon>
        <taxon>Dikarya</taxon>
        <taxon>Ascomycota</taxon>
        <taxon>Pezizomycotina</taxon>
        <taxon>Leotiomycetes</taxon>
        <taxon>Helotiales</taxon>
        <taxon>Helotiaceae</taxon>
        <taxon>Hymenoscyphus</taxon>
    </lineage>
</organism>
<keyword evidence="4 8" id="KW-0560">Oxidoreductase</keyword>
<dbReference type="PANTHER" id="PTHR24305">
    <property type="entry name" value="CYTOCHROME P450"/>
    <property type="match status" value="1"/>
</dbReference>
<evidence type="ECO:0000256" key="9">
    <source>
        <dbReference type="SAM" id="Phobius"/>
    </source>
</evidence>
<evidence type="ECO:0000256" key="5">
    <source>
        <dbReference type="ARBA" id="ARBA00023004"/>
    </source>
</evidence>
<sequence length="507" mass="58058">MTMEALTFLLSFRNILLMTAIYLFTVAFYRIYFHPLAKFPGPKLAAITRYYEGYFDLIQNGQYTFKIKEMHKKYGPIIRISPHELHIMDPFYHQTLYRQEGHWNKYPWNYDAFTSKGSTICTTDHDIHRARRAPMASFFSKAKVSAQEEMIKRNAEKLCERLSGLSNTTFNLGAAISAYTQDVASEFILGKNYHSLDREDFNVGMTGVFQKSAGRVWCTTKYLRWFGPMMQAIPSDWVMKMADEKTQSFFRYLKIMEKDSEILVAAASSQSELNEVGTRTIVNGILESDLPPSEKTCKRICDEVTTVSGAGFETSANVLRLICFHVFSQPKILKQLRNELASAKTSHGTNKLVQLEHLPFLTSVLMEGLRLSPGIATRLQRIAPDRDLIYGEWSIPSGTPVGMTNMWMHLDEKLYPDPMRFDPDRWMDLEARKILERTFAPFSKGTRICIGMNLAWAEMYIALAALVQRFDFQFNGVTSKDFECQSDQFIIGTRDNGNLHACVTDLG</sequence>
<dbReference type="PRINTS" id="PR00463">
    <property type="entry name" value="EP450I"/>
</dbReference>
<accession>A0A9N9LA31</accession>
<comment type="caution">
    <text evidence="10">The sequence shown here is derived from an EMBL/GenBank/DDBJ whole genome shotgun (WGS) entry which is preliminary data.</text>
</comment>
<comment type="similarity">
    <text evidence="2 8">Belongs to the cytochrome P450 family.</text>
</comment>
<keyword evidence="6 8" id="KW-0503">Monooxygenase</keyword>
<comment type="cofactor">
    <cofactor evidence="1 7">
        <name>heme</name>
        <dbReference type="ChEBI" id="CHEBI:30413"/>
    </cofactor>
</comment>
<dbReference type="GO" id="GO:0016705">
    <property type="term" value="F:oxidoreductase activity, acting on paired donors, with incorporation or reduction of molecular oxygen"/>
    <property type="evidence" value="ECO:0007669"/>
    <property type="project" value="InterPro"/>
</dbReference>
<reference evidence="10" key="1">
    <citation type="submission" date="2021-07" db="EMBL/GenBank/DDBJ databases">
        <authorList>
            <person name="Durling M."/>
        </authorList>
    </citation>
    <scope>NUCLEOTIDE SEQUENCE</scope>
</reference>
<keyword evidence="9" id="KW-1133">Transmembrane helix</keyword>
<dbReference type="InterPro" id="IPR001128">
    <property type="entry name" value="Cyt_P450"/>
</dbReference>
<feature type="binding site" description="axial binding residue" evidence="7">
    <location>
        <position position="449"/>
    </location>
    <ligand>
        <name>heme</name>
        <dbReference type="ChEBI" id="CHEBI:30413"/>
    </ligand>
    <ligandPart>
        <name>Fe</name>
        <dbReference type="ChEBI" id="CHEBI:18248"/>
    </ligandPart>
</feature>
<dbReference type="PROSITE" id="PS00086">
    <property type="entry name" value="CYTOCHROME_P450"/>
    <property type="match status" value="1"/>
</dbReference>
<dbReference type="SUPFAM" id="SSF48264">
    <property type="entry name" value="Cytochrome P450"/>
    <property type="match status" value="1"/>
</dbReference>
<protein>
    <recommendedName>
        <fullName evidence="12">Trichodiene oxygenase</fullName>
    </recommendedName>
</protein>
<evidence type="ECO:0000313" key="10">
    <source>
        <dbReference type="EMBL" id="CAG8960302.1"/>
    </source>
</evidence>
<dbReference type="GO" id="GO:0004497">
    <property type="term" value="F:monooxygenase activity"/>
    <property type="evidence" value="ECO:0007669"/>
    <property type="project" value="UniProtKB-KW"/>
</dbReference>
<name>A0A9N9LA31_9HELO</name>
<dbReference type="InterPro" id="IPR017972">
    <property type="entry name" value="Cyt_P450_CS"/>
</dbReference>
<dbReference type="GO" id="GO:0020037">
    <property type="term" value="F:heme binding"/>
    <property type="evidence" value="ECO:0007669"/>
    <property type="project" value="InterPro"/>
</dbReference>
<keyword evidence="7 8" id="KW-0349">Heme</keyword>
<evidence type="ECO:0000313" key="11">
    <source>
        <dbReference type="Proteomes" id="UP000696280"/>
    </source>
</evidence>
<dbReference type="InterPro" id="IPR050121">
    <property type="entry name" value="Cytochrome_P450_monoxygenase"/>
</dbReference>
<dbReference type="GO" id="GO:0005506">
    <property type="term" value="F:iron ion binding"/>
    <property type="evidence" value="ECO:0007669"/>
    <property type="project" value="InterPro"/>
</dbReference>
<evidence type="ECO:0000256" key="7">
    <source>
        <dbReference type="PIRSR" id="PIRSR602401-1"/>
    </source>
</evidence>
<dbReference type="OrthoDB" id="3945418at2759"/>
<dbReference type="Pfam" id="PF00067">
    <property type="entry name" value="p450"/>
    <property type="match status" value="1"/>
</dbReference>
<dbReference type="PANTHER" id="PTHR24305:SF157">
    <property type="entry name" value="N-ACETYLTRYPTOPHAN 6-HYDROXYLASE IVOC-RELATED"/>
    <property type="match status" value="1"/>
</dbReference>
<evidence type="ECO:0000256" key="3">
    <source>
        <dbReference type="ARBA" id="ARBA00022723"/>
    </source>
</evidence>
<dbReference type="PRINTS" id="PR00385">
    <property type="entry name" value="P450"/>
</dbReference>
<dbReference type="Gene3D" id="1.10.630.10">
    <property type="entry name" value="Cytochrome P450"/>
    <property type="match status" value="1"/>
</dbReference>
<keyword evidence="3 7" id="KW-0479">Metal-binding</keyword>
<evidence type="ECO:0000256" key="8">
    <source>
        <dbReference type="RuleBase" id="RU000461"/>
    </source>
</evidence>
<evidence type="ECO:0000256" key="2">
    <source>
        <dbReference type="ARBA" id="ARBA00010617"/>
    </source>
</evidence>
<evidence type="ECO:0000256" key="6">
    <source>
        <dbReference type="ARBA" id="ARBA00023033"/>
    </source>
</evidence>
<evidence type="ECO:0000256" key="1">
    <source>
        <dbReference type="ARBA" id="ARBA00001971"/>
    </source>
</evidence>
<keyword evidence="9" id="KW-0812">Transmembrane</keyword>
<feature type="transmembrane region" description="Helical" evidence="9">
    <location>
        <begin position="12"/>
        <end position="33"/>
    </location>
</feature>
<proteinExistence type="inferred from homology"/>
<gene>
    <name evidence="10" type="ORF">HYFRA_00012376</name>
</gene>
<dbReference type="EMBL" id="CAJVRL010000098">
    <property type="protein sequence ID" value="CAG8960302.1"/>
    <property type="molecule type" value="Genomic_DNA"/>
</dbReference>
<keyword evidence="5 7" id="KW-0408">Iron</keyword>
<evidence type="ECO:0008006" key="12">
    <source>
        <dbReference type="Google" id="ProtNLM"/>
    </source>
</evidence>
<dbReference type="CDD" id="cd11062">
    <property type="entry name" value="CYP58-like"/>
    <property type="match status" value="1"/>
</dbReference>
<keyword evidence="9" id="KW-0472">Membrane</keyword>